<dbReference type="PANTHER" id="PTHR34490:SF1">
    <property type="entry name" value="GALAXIN-LIKE"/>
    <property type="match status" value="1"/>
</dbReference>
<reference evidence="2" key="1">
    <citation type="submission" date="2014-12" db="EMBL/GenBank/DDBJ databases">
        <title>Insight into the proteome of Arion vulgaris.</title>
        <authorList>
            <person name="Aradska J."/>
            <person name="Bulat T."/>
            <person name="Smidak R."/>
            <person name="Sarate P."/>
            <person name="Gangsoo J."/>
            <person name="Sialana F."/>
            <person name="Bilban M."/>
            <person name="Lubec G."/>
        </authorList>
    </citation>
    <scope>NUCLEOTIDE SEQUENCE</scope>
    <source>
        <tissue evidence="2">Skin</tissue>
    </source>
</reference>
<proteinExistence type="predicted"/>
<dbReference type="AlphaFoldDB" id="A0A0B6YZB5"/>
<feature type="domain" description="Galaxin-like repeats" evidence="1">
    <location>
        <begin position="126"/>
        <end position="249"/>
    </location>
</feature>
<evidence type="ECO:0000259" key="1">
    <source>
        <dbReference type="Pfam" id="PF24748"/>
    </source>
</evidence>
<dbReference type="Pfam" id="PF24748">
    <property type="entry name" value="Galaxin_repeat"/>
    <property type="match status" value="1"/>
</dbReference>
<gene>
    <name evidence="2" type="primary">ORF41116</name>
</gene>
<dbReference type="InterPro" id="IPR055284">
    <property type="entry name" value="Galaxin-like"/>
</dbReference>
<protein>
    <recommendedName>
        <fullName evidence="1">Galaxin-like repeats domain-containing protein</fullName>
    </recommendedName>
</protein>
<dbReference type="EMBL" id="HACG01014171">
    <property type="protein sequence ID" value="CEK61036.1"/>
    <property type="molecule type" value="Transcribed_RNA"/>
</dbReference>
<sequence length="249" mass="28290">TKYRPHKVVSKYKNICGNQEYDMRNSSCCSGTLHNKPELNPLNPLERNPILNCCDNIIYDITKEKCCRESHTGFPTHTITNLPNNFCCGNDSYNATHQDCYNGIKLEKVTGKVRCGYEYIDGTIEKCCMNTKYNAVSHKCCKGDKFNVIPKDHICCNGEGINKTMLCCEGMTPSLKRKPDDDQCCYNYKTKRAETYRSSNNEHCVHGEVLELPHGVEACGIFKFYFPKTHICCGEKVYDINTVFDSCCG</sequence>
<dbReference type="PANTHER" id="PTHR34490">
    <property type="entry name" value="PROTEIN CBG12054-RELATED"/>
    <property type="match status" value="1"/>
</dbReference>
<name>A0A0B6YZB5_9EUPU</name>
<organism evidence="2">
    <name type="scientific">Arion vulgaris</name>
    <dbReference type="NCBI Taxonomy" id="1028688"/>
    <lineage>
        <taxon>Eukaryota</taxon>
        <taxon>Metazoa</taxon>
        <taxon>Spiralia</taxon>
        <taxon>Lophotrochozoa</taxon>
        <taxon>Mollusca</taxon>
        <taxon>Gastropoda</taxon>
        <taxon>Heterobranchia</taxon>
        <taxon>Euthyneura</taxon>
        <taxon>Panpulmonata</taxon>
        <taxon>Eupulmonata</taxon>
        <taxon>Stylommatophora</taxon>
        <taxon>Helicina</taxon>
        <taxon>Arionoidea</taxon>
        <taxon>Arionidae</taxon>
        <taxon>Arion</taxon>
    </lineage>
</organism>
<feature type="non-terminal residue" evidence="2">
    <location>
        <position position="249"/>
    </location>
</feature>
<accession>A0A0B6YZB5</accession>
<dbReference type="InterPro" id="IPR056601">
    <property type="entry name" value="Galaxin_dom"/>
</dbReference>
<feature type="non-terminal residue" evidence="2">
    <location>
        <position position="1"/>
    </location>
</feature>
<evidence type="ECO:0000313" key="2">
    <source>
        <dbReference type="EMBL" id="CEK61036.1"/>
    </source>
</evidence>